<dbReference type="Proteomes" id="UP000310066">
    <property type="component" value="Unassembled WGS sequence"/>
</dbReference>
<name>A0A4V5N9H4_9PEZI</name>
<gene>
    <name evidence="2" type="ORF">B0A54_02003</name>
</gene>
<feature type="compositionally biased region" description="Basic and acidic residues" evidence="1">
    <location>
        <begin position="126"/>
        <end position="147"/>
    </location>
</feature>
<feature type="compositionally biased region" description="Basic residues" evidence="1">
    <location>
        <begin position="110"/>
        <end position="119"/>
    </location>
</feature>
<organism evidence="2 3">
    <name type="scientific">Friedmanniomyces endolithicus</name>
    <dbReference type="NCBI Taxonomy" id="329885"/>
    <lineage>
        <taxon>Eukaryota</taxon>
        <taxon>Fungi</taxon>
        <taxon>Dikarya</taxon>
        <taxon>Ascomycota</taxon>
        <taxon>Pezizomycotina</taxon>
        <taxon>Dothideomycetes</taxon>
        <taxon>Dothideomycetidae</taxon>
        <taxon>Mycosphaerellales</taxon>
        <taxon>Teratosphaeriaceae</taxon>
        <taxon>Friedmanniomyces</taxon>
    </lineage>
</organism>
<feature type="compositionally biased region" description="Polar residues" evidence="1">
    <location>
        <begin position="363"/>
        <end position="400"/>
    </location>
</feature>
<dbReference type="AlphaFoldDB" id="A0A4V5N9H4"/>
<feature type="region of interest" description="Disordered" evidence="1">
    <location>
        <begin position="270"/>
        <end position="639"/>
    </location>
</feature>
<sequence length="687" mass="74436">MARLRSMPAESAAVPYPQTKRQALREKTNTTRAKVALAEEDVGNIEGLIKEAPKRKGRAMKSVHDDGEVFMAGGLGQGEARPTAPRSGLGPISTDELAKSDAAAPPTSKANKRAPRMMRKPIQNEAHSKVLDGLRKRMEETARKEGGKNPALPLAKRLSTGTAPSSDVLSVVPVTVRKSPVIAQERSEYDISPSPPPPAKLSSLNAKRSTLPQPTSSPKPRSTPAMDTSVLKNFKRRARQPSMLALVQQRAMNTRPSMTNATVAVEDSSIFDFDAENGEDEDDFAPEVEGTPLHVSEAKRKSAGSSIKKTVPKPVEAKPASAGKKRKSAQADFASSALETLRSKRRKSGFPGPSLDDEDNPLPNLSHSSVARGSPAESTRQATPVPQATSDVQVFNSSQSTPPPIESASPHNPRASVHDDFAVPSTEEQDDEASLQRGDDILENPLYDAPNGTMAEPASSSPVPGPLSGTQQRIRDELADPVTQISPQRVVEKAVKPTRTKPISTATLQNLLPKRRQPLKPRHRKSEYDFASESENGSELDRTHIAEGEEEPNERRRRQTKVTPAKGRRKPTVATTAKAKKAGKQRERQSETAPASKKATKTYGRAARALKISDKENDDTADQNFDASDNGDESAEILPGRVDVAAATLGSGELEEARRKFAEVDGWDMEFETVGPEEHRSSSQQWR</sequence>
<evidence type="ECO:0000313" key="2">
    <source>
        <dbReference type="EMBL" id="TKA47629.1"/>
    </source>
</evidence>
<proteinExistence type="predicted"/>
<feature type="compositionally biased region" description="Polar residues" evidence="1">
    <location>
        <begin position="159"/>
        <end position="168"/>
    </location>
</feature>
<feature type="region of interest" description="Disordered" evidence="1">
    <location>
        <begin position="69"/>
        <end position="242"/>
    </location>
</feature>
<comment type="caution">
    <text evidence="2">The sequence shown here is derived from an EMBL/GenBank/DDBJ whole genome shotgun (WGS) entry which is preliminary data.</text>
</comment>
<evidence type="ECO:0000313" key="3">
    <source>
        <dbReference type="Proteomes" id="UP000310066"/>
    </source>
</evidence>
<accession>A0A4V5N9H4</accession>
<dbReference type="EMBL" id="NAJP01000005">
    <property type="protein sequence ID" value="TKA47629.1"/>
    <property type="molecule type" value="Genomic_DNA"/>
</dbReference>
<feature type="region of interest" description="Disordered" evidence="1">
    <location>
        <begin position="1"/>
        <end position="20"/>
    </location>
</feature>
<feature type="compositionally biased region" description="Basic residues" evidence="1">
    <location>
        <begin position="513"/>
        <end position="525"/>
    </location>
</feature>
<dbReference type="STRING" id="329885.A0A4V5N9H4"/>
<feature type="compositionally biased region" description="Polar residues" evidence="1">
    <location>
        <begin position="458"/>
        <end position="472"/>
    </location>
</feature>
<feature type="compositionally biased region" description="Basic residues" evidence="1">
    <location>
        <begin position="555"/>
        <end position="571"/>
    </location>
</feature>
<reference evidence="2 3" key="1">
    <citation type="submission" date="2017-03" db="EMBL/GenBank/DDBJ databases">
        <title>Genomes of endolithic fungi from Antarctica.</title>
        <authorList>
            <person name="Coleine C."/>
            <person name="Masonjones S."/>
            <person name="Stajich J.E."/>
        </authorList>
    </citation>
    <scope>NUCLEOTIDE SEQUENCE [LARGE SCALE GENOMIC DNA]</scope>
    <source>
        <strain evidence="2 3">CCFEE 5311</strain>
    </source>
</reference>
<feature type="compositionally biased region" description="Acidic residues" evidence="1">
    <location>
        <begin position="273"/>
        <end position="286"/>
    </location>
</feature>
<protein>
    <submittedName>
        <fullName evidence="2">Uncharacterized protein</fullName>
    </submittedName>
</protein>
<feature type="compositionally biased region" description="Polar residues" evidence="1">
    <location>
        <begin position="501"/>
        <end position="510"/>
    </location>
</feature>
<dbReference type="OrthoDB" id="5423493at2759"/>
<evidence type="ECO:0000256" key="1">
    <source>
        <dbReference type="SAM" id="MobiDB-lite"/>
    </source>
</evidence>
<feature type="compositionally biased region" description="Polar residues" evidence="1">
    <location>
        <begin position="202"/>
        <end position="220"/>
    </location>
</feature>